<organism evidence="2 3">
    <name type="scientific">Fuerstiella marisgermanici</name>
    <dbReference type="NCBI Taxonomy" id="1891926"/>
    <lineage>
        <taxon>Bacteria</taxon>
        <taxon>Pseudomonadati</taxon>
        <taxon>Planctomycetota</taxon>
        <taxon>Planctomycetia</taxon>
        <taxon>Planctomycetales</taxon>
        <taxon>Planctomycetaceae</taxon>
        <taxon>Fuerstiella</taxon>
    </lineage>
</organism>
<dbReference type="KEGG" id="fmr:Fuma_04478"/>
<dbReference type="AlphaFoldDB" id="A0A1P8WL89"/>
<evidence type="ECO:0000256" key="1">
    <source>
        <dbReference type="SAM" id="MobiDB-lite"/>
    </source>
</evidence>
<protein>
    <submittedName>
        <fullName evidence="2">Uncharacterized protein</fullName>
    </submittedName>
</protein>
<dbReference type="STRING" id="1891926.Fuma_04478"/>
<accession>A0A1P8WL89</accession>
<proteinExistence type="predicted"/>
<evidence type="ECO:0000313" key="2">
    <source>
        <dbReference type="EMBL" id="APZ94829.1"/>
    </source>
</evidence>
<keyword evidence="3" id="KW-1185">Reference proteome</keyword>
<feature type="region of interest" description="Disordered" evidence="1">
    <location>
        <begin position="428"/>
        <end position="465"/>
    </location>
</feature>
<sequence>MSDVATNPQTRYEWWVKHEGPEPWDRIYSHPFGRCIDVPQAGDFESIEQYGRIATQGIQWWHDQDYLAALRMILKYEDWPLYYLREKPPRYIQQAEFFGEDSGIDWVSMRLEQWDFWQSDLGSPQSQDFLRWQQIGTPLEELIVRISEDFQCDHTAEWEPSWPGKFPPPRTNESSNNKDYCPTIDDIIGNIPSNLAADGLSQSDWRYHVTATCARRWRETPFRLAFRWIIEPMGFANITREATLAGIRLWCQRISHLPVPCRHRDDFQHVNSIAKLVVGQLPIGFSDEAPSCLLGFDERDVLRLSFPLFHIELAEDSIPHEQLLEEWERCKDDEVFESFDDFKADRTTFYGSSWCDEGSLGFAPREVDIEYTVKTVCYRLLSNVINEAKRFGRQLFESVPPFDSPAEALKLINHITADVAAMGTELASTAPPSSCVTADQPMPTERADNSISSAAAPPEQTTPQSNEAEILTRISQLIVPGQFPALILSTFAKSPNRFFSATALSGALPEDFDALRINDHIAKVRAAIRNEFDIPAGRQNDPLPNTAGHGWKLDVKLIERFLSIDGESTMRRQ</sequence>
<feature type="compositionally biased region" description="Polar residues" evidence="1">
    <location>
        <begin position="428"/>
        <end position="437"/>
    </location>
</feature>
<reference evidence="2 3" key="1">
    <citation type="journal article" date="2016" name="Front. Microbiol.">
        <title>Fuerstia marisgermanicae gen. nov., sp. nov., an Unusual Member of the Phylum Planctomycetes from the German Wadden Sea.</title>
        <authorList>
            <person name="Kohn T."/>
            <person name="Heuer A."/>
            <person name="Jogler M."/>
            <person name="Vollmers J."/>
            <person name="Boedeker C."/>
            <person name="Bunk B."/>
            <person name="Rast P."/>
            <person name="Borchert D."/>
            <person name="Glockner I."/>
            <person name="Freese H.M."/>
            <person name="Klenk H.P."/>
            <person name="Overmann J."/>
            <person name="Kaster A.K."/>
            <person name="Rohde M."/>
            <person name="Wiegand S."/>
            <person name="Jogler C."/>
        </authorList>
    </citation>
    <scope>NUCLEOTIDE SEQUENCE [LARGE SCALE GENOMIC DNA]</scope>
    <source>
        <strain evidence="2 3">NH11</strain>
    </source>
</reference>
<dbReference type="Proteomes" id="UP000187735">
    <property type="component" value="Chromosome"/>
</dbReference>
<feature type="compositionally biased region" description="Polar residues" evidence="1">
    <location>
        <begin position="449"/>
        <end position="465"/>
    </location>
</feature>
<evidence type="ECO:0000313" key="3">
    <source>
        <dbReference type="Proteomes" id="UP000187735"/>
    </source>
</evidence>
<gene>
    <name evidence="2" type="ORF">Fuma_04478</name>
</gene>
<dbReference type="EMBL" id="CP017641">
    <property type="protein sequence ID" value="APZ94829.1"/>
    <property type="molecule type" value="Genomic_DNA"/>
</dbReference>
<name>A0A1P8WL89_9PLAN</name>